<feature type="binding site" evidence="9">
    <location>
        <begin position="113"/>
        <end position="115"/>
    </location>
    <ligand>
        <name>substrate</name>
    </ligand>
</feature>
<dbReference type="InterPro" id="IPR036343">
    <property type="entry name" value="GluRdtase_N_sf"/>
</dbReference>
<dbReference type="GO" id="GO:0050661">
    <property type="term" value="F:NADP binding"/>
    <property type="evidence" value="ECO:0007669"/>
    <property type="project" value="InterPro"/>
</dbReference>
<dbReference type="Pfam" id="PF05201">
    <property type="entry name" value="GlutR_N"/>
    <property type="match status" value="1"/>
</dbReference>
<feature type="binding site" evidence="9">
    <location>
        <position position="108"/>
    </location>
    <ligand>
        <name>substrate</name>
    </ligand>
</feature>
<comment type="catalytic activity">
    <reaction evidence="7 9">
        <text>(S)-4-amino-5-oxopentanoate + tRNA(Glu) + NADP(+) = L-glutamyl-tRNA(Glu) + NADPH + H(+)</text>
        <dbReference type="Rhea" id="RHEA:12344"/>
        <dbReference type="Rhea" id="RHEA-COMP:9663"/>
        <dbReference type="Rhea" id="RHEA-COMP:9680"/>
        <dbReference type="ChEBI" id="CHEBI:15378"/>
        <dbReference type="ChEBI" id="CHEBI:57501"/>
        <dbReference type="ChEBI" id="CHEBI:57783"/>
        <dbReference type="ChEBI" id="CHEBI:58349"/>
        <dbReference type="ChEBI" id="CHEBI:78442"/>
        <dbReference type="ChEBI" id="CHEBI:78520"/>
        <dbReference type="EC" id="1.2.1.70"/>
    </reaction>
</comment>
<comment type="function">
    <text evidence="9">Catalyzes the NADPH-dependent reduction of glutamyl-tRNA(Glu) to glutamate 1-semialdehyde (GSA).</text>
</comment>
<dbReference type="InterPro" id="IPR036291">
    <property type="entry name" value="NAD(P)-bd_dom_sf"/>
</dbReference>
<dbReference type="HAMAP" id="MF_00087">
    <property type="entry name" value="Glu_tRNA_reductase"/>
    <property type="match status" value="1"/>
</dbReference>
<dbReference type="InterPro" id="IPR015895">
    <property type="entry name" value="4pyrrol_synth_GluRdtase_N"/>
</dbReference>
<comment type="subunit">
    <text evidence="9">Homodimer.</text>
</comment>
<feature type="binding site" evidence="9">
    <location>
        <begin position="49"/>
        <end position="52"/>
    </location>
    <ligand>
        <name>substrate</name>
    </ligand>
</feature>
<dbReference type="InterPro" id="IPR006151">
    <property type="entry name" value="Shikm_DH/Glu-tRNA_Rdtase"/>
</dbReference>
<dbReference type="EC" id="1.2.1.70" evidence="3 9"/>
<evidence type="ECO:0000256" key="3">
    <source>
        <dbReference type="ARBA" id="ARBA00012970"/>
    </source>
</evidence>
<comment type="pathway">
    <text evidence="1 9">Porphyrin-containing compound metabolism; protoporphyrin-IX biosynthesis; 5-aminolevulinate from L-glutamyl-tRNA(Glu): step 1/2.</text>
</comment>
<dbReference type="Pfam" id="PF01488">
    <property type="entry name" value="Shikimate_DH"/>
    <property type="match status" value="1"/>
</dbReference>
<keyword evidence="4 9" id="KW-0521">NADP</keyword>
<comment type="domain">
    <text evidence="9">Possesses an unusual extended V-shaped dimeric structure with each monomer consisting of three distinct domains arranged along a curved 'spinal' alpha-helix. The N-terminal catalytic domain specifically recognizes the glutamate moiety of the substrate. The second domain is the NADPH-binding domain, and the third C-terminal domain is responsible for dimerization.</text>
</comment>
<evidence type="ECO:0000256" key="4">
    <source>
        <dbReference type="ARBA" id="ARBA00022857"/>
    </source>
</evidence>
<sequence length="340" mass="37558">MRMVCLGLNHRTAPVEIRERFAVPSHRLQEEGRCIRSLPDVDQCVVLSTCNRMEIYYWSERPENAQEHILSHFLGTGRGNVDMGAHFYSHLGAEALEHLCRVLSGLDSMVLGETEIFGQVKTAYQMALDAGVTAGCANKTFQKAFTIGKRVRTDSQIHAGATSVGSVAVELAEQIFGDLSGTRVLILGAGDMSRVTGRALRARGAEGIYVANRSFDRAVELAGTIGGQAIRYDVWGDYLKNIDVVVAATAAPHCIITQETLLPLRAARKYRSLFLIDISVPRNISPDVADIDEVYLYDIDTLTQLADEAKRSREQEVSRCEAIIQDNISKYFPDSALYDQ</sequence>
<dbReference type="InterPro" id="IPR000343">
    <property type="entry name" value="4pyrrol_synth_GluRdtase"/>
</dbReference>
<gene>
    <name evidence="9" type="primary">hemA</name>
    <name evidence="12" type="ORF">CXU22_06365</name>
</gene>
<reference evidence="12 13" key="1">
    <citation type="journal article" date="2017" name="BMC Genomics">
        <title>Genome sequencing of 39 Akkermansia muciniphila isolates reveals its population structure, genomic and functional diverisity, and global distribution in mammalian gut microbiotas.</title>
        <authorList>
            <person name="Guo X."/>
            <person name="Li S."/>
            <person name="Zhang J."/>
            <person name="Wu F."/>
            <person name="Li X."/>
            <person name="Wu D."/>
            <person name="Zhang M."/>
            <person name="Ou Z."/>
            <person name="Jie Z."/>
            <person name="Yan Q."/>
            <person name="Li P."/>
            <person name="Yi J."/>
            <person name="Peng Y."/>
        </authorList>
    </citation>
    <scope>NUCLEOTIDE SEQUENCE [LARGE SCALE GENOMIC DNA]</scope>
    <source>
        <strain evidence="12 13">GP24</strain>
    </source>
</reference>
<evidence type="ECO:0000256" key="1">
    <source>
        <dbReference type="ARBA" id="ARBA00005059"/>
    </source>
</evidence>
<dbReference type="GO" id="GO:0019353">
    <property type="term" value="P:protoporphyrinogen IX biosynthetic process from glutamate"/>
    <property type="evidence" value="ECO:0007669"/>
    <property type="project" value="TreeGrafter"/>
</dbReference>
<proteinExistence type="inferred from homology"/>
<name>A0A2N8HE59_9BACT</name>
<evidence type="ECO:0000313" key="12">
    <source>
        <dbReference type="EMBL" id="PNC18248.1"/>
    </source>
</evidence>
<protein>
    <recommendedName>
        <fullName evidence="8 9">Glutamyl-tRNA reductase</fullName>
        <shortName evidence="9">GluTR</shortName>
        <ecNumber evidence="3 9">1.2.1.70</ecNumber>
    </recommendedName>
</protein>
<dbReference type="NCBIfam" id="TIGR01035">
    <property type="entry name" value="hemA"/>
    <property type="match status" value="1"/>
</dbReference>
<feature type="active site" description="Nucleophile" evidence="9">
    <location>
        <position position="50"/>
    </location>
</feature>
<comment type="similarity">
    <text evidence="2 9">Belongs to the glutamyl-tRNA reductase family.</text>
</comment>
<evidence type="ECO:0000256" key="5">
    <source>
        <dbReference type="ARBA" id="ARBA00023002"/>
    </source>
</evidence>
<feature type="binding site" evidence="9">
    <location>
        <position position="119"/>
    </location>
    <ligand>
        <name>substrate</name>
    </ligand>
</feature>
<dbReference type="Gene3D" id="3.30.460.30">
    <property type="entry name" value="Glutamyl-tRNA reductase, N-terminal domain"/>
    <property type="match status" value="1"/>
</dbReference>
<organism evidence="12 13">
    <name type="scientific">Akkermansia muciniphila</name>
    <dbReference type="NCBI Taxonomy" id="239935"/>
    <lineage>
        <taxon>Bacteria</taxon>
        <taxon>Pseudomonadati</taxon>
        <taxon>Verrucomicrobiota</taxon>
        <taxon>Verrucomicrobiia</taxon>
        <taxon>Verrucomicrobiales</taxon>
        <taxon>Akkermansiaceae</taxon>
        <taxon>Akkermansia</taxon>
    </lineage>
</organism>
<comment type="caution">
    <text evidence="12">The sequence shown here is derived from an EMBL/GenBank/DDBJ whole genome shotgun (WGS) entry which is preliminary data.</text>
</comment>
<evidence type="ECO:0000313" key="13">
    <source>
        <dbReference type="Proteomes" id="UP000236000"/>
    </source>
</evidence>
<evidence type="ECO:0000256" key="8">
    <source>
        <dbReference type="ARBA" id="ARBA00068659"/>
    </source>
</evidence>
<keyword evidence="5 9" id="KW-0560">Oxidoreductase</keyword>
<evidence type="ECO:0000256" key="9">
    <source>
        <dbReference type="HAMAP-Rule" id="MF_00087"/>
    </source>
</evidence>
<dbReference type="GO" id="GO:0008883">
    <property type="term" value="F:glutamyl-tRNA reductase activity"/>
    <property type="evidence" value="ECO:0007669"/>
    <property type="project" value="UniProtKB-UniRule"/>
</dbReference>
<dbReference type="CDD" id="cd05213">
    <property type="entry name" value="NAD_bind_Glutamyl_tRNA_reduct"/>
    <property type="match status" value="1"/>
</dbReference>
<evidence type="ECO:0000256" key="2">
    <source>
        <dbReference type="ARBA" id="ARBA00005916"/>
    </source>
</evidence>
<dbReference type="Gene3D" id="3.40.50.720">
    <property type="entry name" value="NAD(P)-binding Rossmann-like Domain"/>
    <property type="match status" value="1"/>
</dbReference>
<dbReference type="AlphaFoldDB" id="A0A2N8HE59"/>
<dbReference type="SUPFAM" id="SSF51735">
    <property type="entry name" value="NAD(P)-binding Rossmann-fold domains"/>
    <property type="match status" value="1"/>
</dbReference>
<dbReference type="UniPathway" id="UPA00251">
    <property type="reaction ID" value="UER00316"/>
</dbReference>
<dbReference type="FunFam" id="3.40.50.720:FF:000031">
    <property type="entry name" value="Glutamyl-tRNA reductase"/>
    <property type="match status" value="1"/>
</dbReference>
<dbReference type="FunFam" id="3.30.460.30:FF:000001">
    <property type="entry name" value="Glutamyl-tRNA reductase"/>
    <property type="match status" value="1"/>
</dbReference>
<dbReference type="PANTHER" id="PTHR43013:SF1">
    <property type="entry name" value="GLUTAMYL-TRNA REDUCTASE"/>
    <property type="match status" value="1"/>
</dbReference>
<evidence type="ECO:0000256" key="7">
    <source>
        <dbReference type="ARBA" id="ARBA00047464"/>
    </source>
</evidence>
<keyword evidence="6 9" id="KW-0627">Porphyrin biosynthesis</keyword>
<comment type="miscellaneous">
    <text evidence="9">During catalysis, the active site Cys acts as a nucleophile attacking the alpha-carbonyl group of tRNA-bound glutamate with the formation of a thioester intermediate between enzyme and glutamate, and the concomitant release of tRNA(Glu). The thioester intermediate is finally reduced by direct hydride transfer from NADPH, to form the product GSA.</text>
</comment>
<dbReference type="PANTHER" id="PTHR43013">
    <property type="entry name" value="GLUTAMYL-TRNA REDUCTASE"/>
    <property type="match status" value="1"/>
</dbReference>
<feature type="domain" description="Quinate/shikimate 5-dehydrogenase/glutamyl-tRNA reductase" evidence="10">
    <location>
        <begin position="170"/>
        <end position="304"/>
    </location>
</feature>
<dbReference type="SUPFAM" id="SSF69742">
    <property type="entry name" value="Glutamyl tRNA-reductase catalytic, N-terminal domain"/>
    <property type="match status" value="1"/>
</dbReference>
<feature type="binding site" evidence="9">
    <location>
        <begin position="188"/>
        <end position="193"/>
    </location>
    <ligand>
        <name>NADP(+)</name>
        <dbReference type="ChEBI" id="CHEBI:58349"/>
    </ligand>
</feature>
<feature type="site" description="Important for activity" evidence="9">
    <location>
        <position position="98"/>
    </location>
</feature>
<dbReference type="Proteomes" id="UP000236000">
    <property type="component" value="Unassembled WGS sequence"/>
</dbReference>
<evidence type="ECO:0000259" key="10">
    <source>
        <dbReference type="Pfam" id="PF01488"/>
    </source>
</evidence>
<accession>A0A2N8HE59</accession>
<dbReference type="EMBL" id="PJKA01000010">
    <property type="protein sequence ID" value="PNC18248.1"/>
    <property type="molecule type" value="Genomic_DNA"/>
</dbReference>
<feature type="domain" description="Glutamyl-tRNA reductase N-terminal" evidence="11">
    <location>
        <begin position="6"/>
        <end position="154"/>
    </location>
</feature>
<evidence type="ECO:0000256" key="6">
    <source>
        <dbReference type="ARBA" id="ARBA00023244"/>
    </source>
</evidence>
<dbReference type="OrthoDB" id="110209at2"/>
<evidence type="ECO:0000259" key="11">
    <source>
        <dbReference type="Pfam" id="PF05201"/>
    </source>
</evidence>